<keyword evidence="3" id="KW-1185">Reference proteome</keyword>
<protein>
    <submittedName>
        <fullName evidence="2">Uncharacterized protein</fullName>
    </submittedName>
</protein>
<keyword evidence="1" id="KW-0812">Transmembrane</keyword>
<evidence type="ECO:0000313" key="3">
    <source>
        <dbReference type="Proteomes" id="UP000236454"/>
    </source>
</evidence>
<feature type="transmembrane region" description="Helical" evidence="1">
    <location>
        <begin position="6"/>
        <end position="24"/>
    </location>
</feature>
<dbReference type="EMBL" id="FPAS01000001">
    <property type="protein sequence ID" value="SFT39640.1"/>
    <property type="molecule type" value="Genomic_DNA"/>
</dbReference>
<evidence type="ECO:0000313" key="2">
    <source>
        <dbReference type="EMBL" id="SFT39640.1"/>
    </source>
</evidence>
<accession>A0A1I6XMW0</accession>
<feature type="transmembrane region" description="Helical" evidence="1">
    <location>
        <begin position="80"/>
        <end position="99"/>
    </location>
</feature>
<reference evidence="2 3" key="1">
    <citation type="submission" date="2016-10" db="EMBL/GenBank/DDBJ databases">
        <authorList>
            <person name="de Groot N.N."/>
        </authorList>
    </citation>
    <scope>NUCLEOTIDE SEQUENCE [LARGE SCALE GENOMIC DNA]</scope>
    <source>
        <strain evidence="2 3">CGMCC 1.7005</strain>
    </source>
</reference>
<organism evidence="2 3">
    <name type="scientific">Lishizhenia tianjinensis</name>
    <dbReference type="NCBI Taxonomy" id="477690"/>
    <lineage>
        <taxon>Bacteria</taxon>
        <taxon>Pseudomonadati</taxon>
        <taxon>Bacteroidota</taxon>
        <taxon>Flavobacteriia</taxon>
        <taxon>Flavobacteriales</taxon>
        <taxon>Crocinitomicaceae</taxon>
        <taxon>Lishizhenia</taxon>
    </lineage>
</organism>
<keyword evidence="1" id="KW-1133">Transmembrane helix</keyword>
<dbReference type="STRING" id="477690.SAMN05216474_0325"/>
<feature type="transmembrane region" description="Helical" evidence="1">
    <location>
        <begin position="106"/>
        <end position="127"/>
    </location>
</feature>
<proteinExistence type="predicted"/>
<name>A0A1I6XMW0_9FLAO</name>
<sequence length="178" mass="20742">MYFATFLQYYLTGFAIYSLIWILLKKKLIKHSSFDFLSFDTIASKGTAFFSLLYFLFVLLDFLLPHELENTYTQQTLYAASPYFILQCFTTVLTQSLWFKPMRKGTIFRILILLLLFIDKSESILYLTSLHRGSTSTPLVLFSINTFSQALFAVVDFTLTTVFIYLIFKRTSLLKIQA</sequence>
<feature type="transmembrane region" description="Helical" evidence="1">
    <location>
        <begin position="36"/>
        <end position="60"/>
    </location>
</feature>
<dbReference type="Proteomes" id="UP000236454">
    <property type="component" value="Unassembled WGS sequence"/>
</dbReference>
<gene>
    <name evidence="2" type="ORF">SAMN05216474_0325</name>
</gene>
<feature type="transmembrane region" description="Helical" evidence="1">
    <location>
        <begin position="147"/>
        <end position="168"/>
    </location>
</feature>
<dbReference type="AlphaFoldDB" id="A0A1I6XMW0"/>
<keyword evidence="1" id="KW-0472">Membrane</keyword>
<evidence type="ECO:0000256" key="1">
    <source>
        <dbReference type="SAM" id="Phobius"/>
    </source>
</evidence>